<dbReference type="Proteomes" id="UP000237846">
    <property type="component" value="Unassembled WGS sequence"/>
</dbReference>
<keyword evidence="2" id="KW-1185">Reference proteome</keyword>
<dbReference type="RefSeq" id="WP_106249885.1">
    <property type="nucleotide sequence ID" value="NZ_PVZC01000007.1"/>
</dbReference>
<dbReference type="OrthoDB" id="9033521at2"/>
<evidence type="ECO:0000313" key="1">
    <source>
        <dbReference type="EMBL" id="PRX96573.1"/>
    </source>
</evidence>
<name>A0A2T0PYG1_9ACTN</name>
<gene>
    <name evidence="1" type="ORF">CLV72_10796</name>
</gene>
<dbReference type="Gene3D" id="3.40.50.720">
    <property type="entry name" value="NAD(P)-binding Rossmann-like Domain"/>
    <property type="match status" value="1"/>
</dbReference>
<dbReference type="EMBL" id="PVZC01000007">
    <property type="protein sequence ID" value="PRX96573.1"/>
    <property type="molecule type" value="Genomic_DNA"/>
</dbReference>
<reference evidence="1 2" key="1">
    <citation type="submission" date="2018-03" db="EMBL/GenBank/DDBJ databases">
        <title>Genomic Encyclopedia of Archaeal and Bacterial Type Strains, Phase II (KMG-II): from individual species to whole genera.</title>
        <authorList>
            <person name="Goeker M."/>
        </authorList>
    </citation>
    <scope>NUCLEOTIDE SEQUENCE [LARGE SCALE GENOMIC DNA]</scope>
    <source>
        <strain evidence="1 2">DSM 45601</strain>
    </source>
</reference>
<comment type="caution">
    <text evidence="1">The sequence shown here is derived from an EMBL/GenBank/DDBJ whole genome shotgun (WGS) entry which is preliminary data.</text>
</comment>
<evidence type="ECO:0000313" key="2">
    <source>
        <dbReference type="Proteomes" id="UP000237846"/>
    </source>
</evidence>
<dbReference type="AlphaFoldDB" id="A0A2T0PYG1"/>
<evidence type="ECO:0008006" key="3">
    <source>
        <dbReference type="Google" id="ProtNLM"/>
    </source>
</evidence>
<dbReference type="SUPFAM" id="SSF51735">
    <property type="entry name" value="NAD(P)-binding Rossmann-fold domains"/>
    <property type="match status" value="1"/>
</dbReference>
<dbReference type="InterPro" id="IPR036291">
    <property type="entry name" value="NAD(P)-bd_dom_sf"/>
</dbReference>
<accession>A0A2T0PYG1</accession>
<sequence length="365" mass="37441">MAAGPAATVPGRRRIALIGTGGLARAVACSLAVVCRAPLDVAVVGRRAERARQVCYLAATRAACGGATGLRFTPGTTLADAVDGADGVLVLASEHSPWEAARAPSAWTALLTRAGFGLTLPFQAEPARRVARLLAGRTPRPWLLNGCFPDAVNPLLAALGLPVLAGIGNIALLAASAQAALGLPGQSRLHMLAHHVHLHAPAAEADDVRLWLDGAALPAPGRLLAEQRAAERQELNQVTGHAAALLVAAMAAGAPVDTHLPGPHGLPGGYPVRVHGSEVRLRLPAGLDRAAAVAFNQRAAAADGVVLDGDRVRFGPRAAAELDRVAPALSGGFPIGDLDAARAELHVLRERLRGRPADRLPGTPV</sequence>
<proteinExistence type="predicted"/>
<protein>
    <recommendedName>
        <fullName evidence="3">Potassium transporter TrkA</fullName>
    </recommendedName>
</protein>
<organism evidence="1 2">
    <name type="scientific">Allonocardiopsis opalescens</name>
    <dbReference type="NCBI Taxonomy" id="1144618"/>
    <lineage>
        <taxon>Bacteria</taxon>
        <taxon>Bacillati</taxon>
        <taxon>Actinomycetota</taxon>
        <taxon>Actinomycetes</taxon>
        <taxon>Streptosporangiales</taxon>
        <taxon>Allonocardiopsis</taxon>
    </lineage>
</organism>